<dbReference type="PANTHER" id="PTHR13251:SF3">
    <property type="entry name" value="TRAFFICKING PROTEIN PARTICLE COMPLEX SUBUNIT 10"/>
    <property type="match status" value="1"/>
</dbReference>
<accession>A0A7R9LHH5</accession>
<dbReference type="Pfam" id="PF23036">
    <property type="entry name" value="TRAPPC10_1st"/>
    <property type="match status" value="1"/>
</dbReference>
<feature type="non-terminal residue" evidence="3">
    <location>
        <position position="1"/>
    </location>
</feature>
<protein>
    <recommendedName>
        <fullName evidence="2">TRAPPC10/Trs130 N-terminal domain-containing protein</fullName>
    </recommendedName>
</protein>
<dbReference type="InterPro" id="IPR056913">
    <property type="entry name" value="TRAPPC10/Trs130_N"/>
</dbReference>
<feature type="compositionally biased region" description="Basic and acidic residues" evidence="1">
    <location>
        <begin position="183"/>
        <end position="193"/>
    </location>
</feature>
<gene>
    <name evidence="3" type="ORF">OSB1V03_LOCUS18240</name>
</gene>
<dbReference type="GO" id="GO:1990071">
    <property type="term" value="C:TRAPPII protein complex"/>
    <property type="evidence" value="ECO:0007669"/>
    <property type="project" value="InterPro"/>
</dbReference>
<keyword evidence="4" id="KW-1185">Reference proteome</keyword>
<dbReference type="InterPro" id="IPR045126">
    <property type="entry name" value="TRAPPC10/Trs130"/>
</dbReference>
<dbReference type="Proteomes" id="UP000759131">
    <property type="component" value="Unassembled WGS sequence"/>
</dbReference>
<evidence type="ECO:0000313" key="4">
    <source>
        <dbReference type="Proteomes" id="UP000759131"/>
    </source>
</evidence>
<dbReference type="GO" id="GO:0034498">
    <property type="term" value="P:early endosome to Golgi transport"/>
    <property type="evidence" value="ECO:0007669"/>
    <property type="project" value="TreeGrafter"/>
</dbReference>
<sequence length="193" mass="21269">MSSDEKPLITVSGNQSLVSDQLSQQITRDLPQEGVEWQRTYGRASKIVYLEAKLVPLIADQHLTAETDHLQLLSRPLLYTYWTDCPDVDTYKAHTRDEISVWLHKLSARGINDWFVVHVDTGGADGRKGINKTKLLPTIKTSVMDKIRNDFPAVKSTGGVERAISLLDATSVGTGGGSSSGNHRNESKTADSY</sequence>
<feature type="domain" description="TRAPPC10/Trs130 N-terminal" evidence="2">
    <location>
        <begin position="4"/>
        <end position="168"/>
    </location>
</feature>
<organism evidence="3">
    <name type="scientific">Medioppia subpectinata</name>
    <dbReference type="NCBI Taxonomy" id="1979941"/>
    <lineage>
        <taxon>Eukaryota</taxon>
        <taxon>Metazoa</taxon>
        <taxon>Ecdysozoa</taxon>
        <taxon>Arthropoda</taxon>
        <taxon>Chelicerata</taxon>
        <taxon>Arachnida</taxon>
        <taxon>Acari</taxon>
        <taxon>Acariformes</taxon>
        <taxon>Sarcoptiformes</taxon>
        <taxon>Oribatida</taxon>
        <taxon>Brachypylina</taxon>
        <taxon>Oppioidea</taxon>
        <taxon>Oppiidae</taxon>
        <taxon>Medioppia</taxon>
    </lineage>
</organism>
<dbReference type="PANTHER" id="PTHR13251">
    <property type="entry name" value="EPILEPSY HOLOPROSENCEPHALY CANDIDATE 1/TMEM1"/>
    <property type="match status" value="1"/>
</dbReference>
<dbReference type="AlphaFoldDB" id="A0A7R9LHH5"/>
<proteinExistence type="predicted"/>
<dbReference type="EMBL" id="CAJPIZ010023673">
    <property type="protein sequence ID" value="CAG2118288.1"/>
    <property type="molecule type" value="Genomic_DNA"/>
</dbReference>
<evidence type="ECO:0000313" key="3">
    <source>
        <dbReference type="EMBL" id="CAD7640499.1"/>
    </source>
</evidence>
<dbReference type="GO" id="GO:0006891">
    <property type="term" value="P:intra-Golgi vesicle-mediated transport"/>
    <property type="evidence" value="ECO:0007669"/>
    <property type="project" value="TreeGrafter"/>
</dbReference>
<evidence type="ECO:0000259" key="2">
    <source>
        <dbReference type="Pfam" id="PF23036"/>
    </source>
</evidence>
<dbReference type="GO" id="GO:0005829">
    <property type="term" value="C:cytosol"/>
    <property type="evidence" value="ECO:0007669"/>
    <property type="project" value="GOC"/>
</dbReference>
<reference evidence="3" key="1">
    <citation type="submission" date="2020-11" db="EMBL/GenBank/DDBJ databases">
        <authorList>
            <person name="Tran Van P."/>
        </authorList>
    </citation>
    <scope>NUCLEOTIDE SEQUENCE</scope>
</reference>
<evidence type="ECO:0000256" key="1">
    <source>
        <dbReference type="SAM" id="MobiDB-lite"/>
    </source>
</evidence>
<dbReference type="EMBL" id="OC878248">
    <property type="protein sequence ID" value="CAD7640499.1"/>
    <property type="molecule type" value="Genomic_DNA"/>
</dbReference>
<name>A0A7R9LHH5_9ACAR</name>
<dbReference type="OrthoDB" id="6511712at2759"/>
<feature type="region of interest" description="Disordered" evidence="1">
    <location>
        <begin position="173"/>
        <end position="193"/>
    </location>
</feature>